<proteinExistence type="predicted"/>
<dbReference type="RefSeq" id="WP_343891806.1">
    <property type="nucleotide sequence ID" value="NZ_BAAAEH010000047.1"/>
</dbReference>
<comment type="caution">
    <text evidence="2">The sequence shown here is derived from an EMBL/GenBank/DDBJ whole genome shotgun (WGS) entry which is preliminary data.</text>
</comment>
<keyword evidence="1" id="KW-0472">Membrane</keyword>
<keyword evidence="3" id="KW-1185">Reference proteome</keyword>
<name>A0ABU9Y060_9SPHN</name>
<keyword evidence="1" id="KW-1133">Transmembrane helix</keyword>
<reference evidence="2 3" key="1">
    <citation type="submission" date="2024-05" db="EMBL/GenBank/DDBJ databases">
        <authorList>
            <person name="Liu Q."/>
            <person name="Xin Y.-H."/>
        </authorList>
    </citation>
    <scope>NUCLEOTIDE SEQUENCE [LARGE SCALE GENOMIC DNA]</scope>
    <source>
        <strain evidence="2 3">CGMCC 1.10181</strain>
    </source>
</reference>
<dbReference type="EMBL" id="JBDIME010000003">
    <property type="protein sequence ID" value="MEN2789152.1"/>
    <property type="molecule type" value="Genomic_DNA"/>
</dbReference>
<protein>
    <submittedName>
        <fullName evidence="2">DUF805 domain-containing protein</fullName>
    </submittedName>
</protein>
<gene>
    <name evidence="2" type="ORF">ABC974_05905</name>
</gene>
<dbReference type="InterPro" id="IPR008523">
    <property type="entry name" value="DUF805"/>
</dbReference>
<dbReference type="Proteomes" id="UP001419910">
    <property type="component" value="Unassembled WGS sequence"/>
</dbReference>
<dbReference type="PANTHER" id="PTHR34980">
    <property type="entry name" value="INNER MEMBRANE PROTEIN-RELATED-RELATED"/>
    <property type="match status" value="1"/>
</dbReference>
<sequence length="177" mass="19533">MEWMFLPLKRYAQFSGRSRRKEYWMWVLFTVLAGIVLGFIDRILGLGGRSVVLPQPGSSGVFYSAFINRGLLANLFTLATIIPSLAVSVRRLHDTNRTGWWLLLPVLPYLIGFVLLFTGMATANQSLTIIGGVGVFAGVICAIVLLVWYCTAGTPGPNDYGDDPLSDTPEELARTFE</sequence>
<evidence type="ECO:0000313" key="3">
    <source>
        <dbReference type="Proteomes" id="UP001419910"/>
    </source>
</evidence>
<keyword evidence="1" id="KW-0812">Transmembrane</keyword>
<feature type="transmembrane region" description="Helical" evidence="1">
    <location>
        <begin position="127"/>
        <end position="150"/>
    </location>
</feature>
<feature type="transmembrane region" description="Helical" evidence="1">
    <location>
        <begin position="99"/>
        <end position="121"/>
    </location>
</feature>
<accession>A0ABU9Y060</accession>
<dbReference type="Pfam" id="PF05656">
    <property type="entry name" value="DUF805"/>
    <property type="match status" value="1"/>
</dbReference>
<feature type="transmembrane region" description="Helical" evidence="1">
    <location>
        <begin position="60"/>
        <end position="87"/>
    </location>
</feature>
<evidence type="ECO:0000256" key="1">
    <source>
        <dbReference type="SAM" id="Phobius"/>
    </source>
</evidence>
<evidence type="ECO:0000313" key="2">
    <source>
        <dbReference type="EMBL" id="MEN2789152.1"/>
    </source>
</evidence>
<dbReference type="PANTHER" id="PTHR34980:SF2">
    <property type="entry name" value="INNER MEMBRANE PROTEIN YHAH-RELATED"/>
    <property type="match status" value="1"/>
</dbReference>
<feature type="transmembrane region" description="Helical" evidence="1">
    <location>
        <begin position="23"/>
        <end position="40"/>
    </location>
</feature>
<organism evidence="2 3">
    <name type="scientific">Sphingomonas oligophenolica</name>
    <dbReference type="NCBI Taxonomy" id="301154"/>
    <lineage>
        <taxon>Bacteria</taxon>
        <taxon>Pseudomonadati</taxon>
        <taxon>Pseudomonadota</taxon>
        <taxon>Alphaproteobacteria</taxon>
        <taxon>Sphingomonadales</taxon>
        <taxon>Sphingomonadaceae</taxon>
        <taxon>Sphingomonas</taxon>
    </lineage>
</organism>